<name>A0A8H6H9P8_9AGAR</name>
<dbReference type="PANTHER" id="PTHR19959:SF119">
    <property type="entry name" value="FUNGAL LIPASE-LIKE DOMAIN-CONTAINING PROTEIN"/>
    <property type="match status" value="1"/>
</dbReference>
<dbReference type="Proteomes" id="UP000521943">
    <property type="component" value="Unassembled WGS sequence"/>
</dbReference>
<keyword evidence="3" id="KW-1185">Reference proteome</keyword>
<dbReference type="Gene3D" id="1.25.40.10">
    <property type="entry name" value="Tetratricopeptide repeat domain"/>
    <property type="match status" value="3"/>
</dbReference>
<proteinExistence type="predicted"/>
<gene>
    <name evidence="2" type="ORF">DFP72DRAFT_1107645</name>
</gene>
<feature type="domain" description="CHAT" evidence="1">
    <location>
        <begin position="809"/>
        <end position="1089"/>
    </location>
</feature>
<reference evidence="2 3" key="1">
    <citation type="submission" date="2020-07" db="EMBL/GenBank/DDBJ databases">
        <title>Comparative genomics of pyrophilous fungi reveals a link between fire events and developmental genes.</title>
        <authorList>
            <consortium name="DOE Joint Genome Institute"/>
            <person name="Steindorff A.S."/>
            <person name="Carver A."/>
            <person name="Calhoun S."/>
            <person name="Stillman K."/>
            <person name="Liu H."/>
            <person name="Lipzen A."/>
            <person name="Pangilinan J."/>
            <person name="Labutti K."/>
            <person name="Bruns T.D."/>
            <person name="Grigoriev I.V."/>
        </authorList>
    </citation>
    <scope>NUCLEOTIDE SEQUENCE [LARGE SCALE GENOMIC DNA]</scope>
    <source>
        <strain evidence="2 3">CBS 144469</strain>
    </source>
</reference>
<feature type="non-terminal residue" evidence="2">
    <location>
        <position position="1089"/>
    </location>
</feature>
<dbReference type="SUPFAM" id="SSF48452">
    <property type="entry name" value="TPR-like"/>
    <property type="match status" value="2"/>
</dbReference>
<dbReference type="Pfam" id="PF12770">
    <property type="entry name" value="CHAT"/>
    <property type="match status" value="1"/>
</dbReference>
<dbReference type="EMBL" id="JACGCI010000196">
    <property type="protein sequence ID" value="KAF6742196.1"/>
    <property type="molecule type" value="Genomic_DNA"/>
</dbReference>
<dbReference type="OrthoDB" id="9991317at2759"/>
<accession>A0A8H6H9P8</accession>
<comment type="caution">
    <text evidence="2">The sequence shown here is derived from an EMBL/GenBank/DDBJ whole genome shotgun (WGS) entry which is preliminary data.</text>
</comment>
<evidence type="ECO:0000313" key="3">
    <source>
        <dbReference type="Proteomes" id="UP000521943"/>
    </source>
</evidence>
<protein>
    <submittedName>
        <fullName evidence="2">CHAT domain-containing protein</fullName>
    </submittedName>
</protein>
<evidence type="ECO:0000259" key="1">
    <source>
        <dbReference type="Pfam" id="PF12770"/>
    </source>
</evidence>
<feature type="non-terminal residue" evidence="2">
    <location>
        <position position="1"/>
    </location>
</feature>
<dbReference type="Pfam" id="PF13374">
    <property type="entry name" value="TPR_10"/>
    <property type="match status" value="1"/>
</dbReference>
<evidence type="ECO:0000313" key="2">
    <source>
        <dbReference type="EMBL" id="KAF6742196.1"/>
    </source>
</evidence>
<dbReference type="InterPro" id="IPR024983">
    <property type="entry name" value="CHAT_dom"/>
</dbReference>
<organism evidence="2 3">
    <name type="scientific">Ephemerocybe angulata</name>
    <dbReference type="NCBI Taxonomy" id="980116"/>
    <lineage>
        <taxon>Eukaryota</taxon>
        <taxon>Fungi</taxon>
        <taxon>Dikarya</taxon>
        <taxon>Basidiomycota</taxon>
        <taxon>Agaricomycotina</taxon>
        <taxon>Agaricomycetes</taxon>
        <taxon>Agaricomycetidae</taxon>
        <taxon>Agaricales</taxon>
        <taxon>Agaricineae</taxon>
        <taxon>Psathyrellaceae</taxon>
        <taxon>Ephemerocybe</taxon>
    </lineage>
</organism>
<dbReference type="InterPro" id="IPR011990">
    <property type="entry name" value="TPR-like_helical_dom_sf"/>
</dbReference>
<dbReference type="AlphaFoldDB" id="A0A8H6H9P8"/>
<dbReference type="PANTHER" id="PTHR19959">
    <property type="entry name" value="KINESIN LIGHT CHAIN"/>
    <property type="match status" value="1"/>
</dbReference>
<sequence length="1089" mass="118657">LSSGLNMAGIELRSRFRRTGNLSDIAQALFAHRRAVQLTPSGHQDLPGRLSNLGNTLLRRFERTGNPSDIAESLSAQQRAVQLTPDGHPDLPSMLNNLGNSFFRRFEYSGSRSDITEALKVYLEAVRVTPEGHADLPARLANLGASFMSRFECSGDLSDLAEAISGLERAVALTPVGDANLPGRHSNLGISFQIRFERGGDIVDIERAVLAHESAVSLISEGHPELPRTLNNLGSALLCRFERTGDISYIARAISVQQKATKLTPEGHGELATMLDNLGSSLQCLFERNGDLEAIAEAIAAHQRAVTITPDGHASLPSRLNNLGTSFLMRFERTADLADIAEAIAAHSKAVELTPSDNSYLSGSLNNLGGSLRARFEKAGDLVDIDQAISVQRRALDSLPDGHTDIPNRLTNLGNSLLRRSERTTDPSDVREALSAHQKAVYLTPSDHADLPGRLTNLGISLKCHFERSGEPSHISEAILVHRRAIQITPEGSAQFTGRLSNLGDAFHSRFTVDGDSGDLDECLSLYESAASYTSGSLPLKLKAATNRAWLLNHHRPDSPDILPALDLILRLVALNTGLEQTLQGRYSRLQNVSGIALKAAAIAFSLKDVNRALEWLEQGRCLVWNQINNLRTPLDNLRLHDSKLAQAIGDIAKQLETAGSTRVAAHTSLSLSAKISAENEARAHLSLARQWDDLLQTARAIPGFESFLMPVPCSEIRQRIPDAGAIVVINIDEERCDAVALQAEQDELLHIPLPNFSLQKANKYRVDLATQLRRPFGPAPQGKWGGKVVRGVLRGIWIDVVKPILEGLNIPVSSGGKRLPRIWWCPTGALSFLPIHAAGLYGGSNLENVADYVVSSYTPTVTALTDRVKNSFTRPIDKDVAGLFLTSHPNAPGASPISGTTTEVRSIYTKAQDKGIRVLKLEGDEVTVGECLDHMQNFSSIHLACHGSQNPTDPLKSRFAFHKGSLELGTILQSNLINADLAFLSACQTSTGEETLSDEAVHLAAGMLAAGYRRVVATMWSIGDKAAQDVAKDFYEYIWRNRNDDRELSFDGSLSAYALHNAIQRLRQRSLDDSERSLLTWVPFVHFG</sequence>